<keyword evidence="5" id="KW-1185">Reference proteome</keyword>
<evidence type="ECO:0000313" key="5">
    <source>
        <dbReference type="Proteomes" id="UP000001745"/>
    </source>
</evidence>
<comment type="similarity">
    <text evidence="3">Belongs to the ustYa family.</text>
</comment>
<dbReference type="OMA" id="SAMKWRT"/>
<evidence type="ECO:0000256" key="1">
    <source>
        <dbReference type="ARBA" id="ARBA00004685"/>
    </source>
</evidence>
<protein>
    <recommendedName>
        <fullName evidence="6">Oxidase ustYa</fullName>
    </recommendedName>
</protein>
<organism evidence="4 5">
    <name type="scientific">Talaromyces stipitatus (strain ATCC 10500 / CBS 375.48 / QM 6759 / NRRL 1006)</name>
    <name type="common">Penicillium stipitatum</name>
    <dbReference type="NCBI Taxonomy" id="441959"/>
    <lineage>
        <taxon>Eukaryota</taxon>
        <taxon>Fungi</taxon>
        <taxon>Dikarya</taxon>
        <taxon>Ascomycota</taxon>
        <taxon>Pezizomycotina</taxon>
        <taxon>Eurotiomycetes</taxon>
        <taxon>Eurotiomycetidae</taxon>
        <taxon>Eurotiales</taxon>
        <taxon>Trichocomaceae</taxon>
        <taxon>Talaromyces</taxon>
        <taxon>Talaromyces sect. Talaromyces</taxon>
    </lineage>
</organism>
<sequence>MSIINDEDDAERQVFIPRAAEEKTASESITGLQGALSKAKRHLRLALEICMAFAIVMLSIRSIYDKETTSKSPVPDFPLKTYTFTENPKYLNESMFSTRDATLRTLHNWIELSAAGRGYVKIDIPDASGLSEPYTIDTHSGTEPVYMMSVFHQLHCLSYLVQAYQSAFDGAELTQELAHHSSHCFDYLRQSIMCAADTTLEGKTESGPGWGSKHECPDYDALLTWANEHTVMPWRANTVDTAIL</sequence>
<proteinExistence type="inferred from homology"/>
<dbReference type="PANTHER" id="PTHR33365:SF11">
    <property type="entry name" value="TAT PATHWAY SIGNAL SEQUENCE"/>
    <property type="match status" value="1"/>
</dbReference>
<dbReference type="Pfam" id="PF11807">
    <property type="entry name" value="UstYa"/>
    <property type="match status" value="1"/>
</dbReference>
<dbReference type="GO" id="GO:0016491">
    <property type="term" value="F:oxidoreductase activity"/>
    <property type="evidence" value="ECO:0007669"/>
    <property type="project" value="UniProtKB-KW"/>
</dbReference>
<dbReference type="RefSeq" id="XP_002342000.1">
    <property type="nucleotide sequence ID" value="XM_002341959.1"/>
</dbReference>
<dbReference type="eggNOG" id="ENOG502SJMR">
    <property type="taxonomic scope" value="Eukaryota"/>
</dbReference>
<dbReference type="GeneID" id="8103910"/>
<gene>
    <name evidence="4" type="ORF">TSTA_079680</name>
</gene>
<comment type="pathway">
    <text evidence="1">Mycotoxin biosynthesis.</text>
</comment>
<dbReference type="EMBL" id="EQ962652">
    <property type="protein sequence ID" value="EED24613.1"/>
    <property type="molecule type" value="Genomic_DNA"/>
</dbReference>
<dbReference type="InParanoid" id="B8LWY0"/>
<accession>B8LWY0</accession>
<dbReference type="GO" id="GO:0043386">
    <property type="term" value="P:mycotoxin biosynthetic process"/>
    <property type="evidence" value="ECO:0007669"/>
    <property type="project" value="InterPro"/>
</dbReference>
<dbReference type="HOGENOM" id="CLU_042941_4_0_1"/>
<dbReference type="STRING" id="441959.B8LWY0"/>
<dbReference type="VEuPathDB" id="FungiDB:TSTA_079680"/>
<keyword evidence="2" id="KW-0560">Oxidoreductase</keyword>
<evidence type="ECO:0000313" key="4">
    <source>
        <dbReference type="EMBL" id="EED24613.1"/>
    </source>
</evidence>
<reference evidence="5" key="1">
    <citation type="journal article" date="2015" name="Genome Announc.">
        <title>Genome sequence of the AIDS-associated pathogen Penicillium marneffei (ATCC18224) and its near taxonomic relative Talaromyces stipitatus (ATCC10500).</title>
        <authorList>
            <person name="Nierman W.C."/>
            <person name="Fedorova-Abrams N.D."/>
            <person name="Andrianopoulos A."/>
        </authorList>
    </citation>
    <scope>NUCLEOTIDE SEQUENCE [LARGE SCALE GENOMIC DNA]</scope>
    <source>
        <strain evidence="5">ATCC 10500 / CBS 375.48 / QM 6759 / NRRL 1006</strain>
    </source>
</reference>
<dbReference type="PhylomeDB" id="B8LWY0"/>
<evidence type="ECO:0000256" key="3">
    <source>
        <dbReference type="ARBA" id="ARBA00035112"/>
    </source>
</evidence>
<name>B8LWY0_TALSN</name>
<dbReference type="PANTHER" id="PTHR33365">
    <property type="entry name" value="YALI0B05434P"/>
    <property type="match status" value="1"/>
</dbReference>
<evidence type="ECO:0008006" key="6">
    <source>
        <dbReference type="Google" id="ProtNLM"/>
    </source>
</evidence>
<dbReference type="OrthoDB" id="4219930at2759"/>
<dbReference type="Proteomes" id="UP000001745">
    <property type="component" value="Unassembled WGS sequence"/>
</dbReference>
<evidence type="ECO:0000256" key="2">
    <source>
        <dbReference type="ARBA" id="ARBA00023002"/>
    </source>
</evidence>
<dbReference type="InterPro" id="IPR021765">
    <property type="entry name" value="UstYa-like"/>
</dbReference>
<dbReference type="AlphaFoldDB" id="B8LWY0"/>